<gene>
    <name evidence="1" type="ORF">TRIUR3_26180</name>
</gene>
<accession>M8AJL6</accession>
<sequence length="122" mass="13768">MARAALAEGTEAQRAAEAKPCGDHFTITVTTPSCCWNSSTTSPSCWIKKADDVTELNTSEDDGESGGDDHARRSEATGSAAAGAALCGCALPGRLLRRRWRWRRRWEGRRWWWRRRQRCQWS</sequence>
<dbReference type="AlphaFoldDB" id="M8AJL6"/>
<proteinExistence type="predicted"/>
<name>M8AJL6_TRIUA</name>
<protein>
    <submittedName>
        <fullName evidence="1">Uncharacterized protein</fullName>
    </submittedName>
</protein>
<evidence type="ECO:0000313" key="1">
    <source>
        <dbReference type="EMBL" id="EMS65195.1"/>
    </source>
</evidence>
<organism evidence="1">
    <name type="scientific">Triticum urartu</name>
    <name type="common">Red wild einkorn</name>
    <name type="synonym">Crithodium urartu</name>
    <dbReference type="NCBI Taxonomy" id="4572"/>
    <lineage>
        <taxon>Eukaryota</taxon>
        <taxon>Viridiplantae</taxon>
        <taxon>Streptophyta</taxon>
        <taxon>Embryophyta</taxon>
        <taxon>Tracheophyta</taxon>
        <taxon>Spermatophyta</taxon>
        <taxon>Magnoliopsida</taxon>
        <taxon>Liliopsida</taxon>
        <taxon>Poales</taxon>
        <taxon>Poaceae</taxon>
        <taxon>BOP clade</taxon>
        <taxon>Pooideae</taxon>
        <taxon>Triticodae</taxon>
        <taxon>Triticeae</taxon>
        <taxon>Triticinae</taxon>
        <taxon>Triticum</taxon>
    </lineage>
</organism>
<reference evidence="1" key="1">
    <citation type="journal article" date="2013" name="Nature">
        <title>Draft genome of the wheat A-genome progenitor Triticum urartu.</title>
        <authorList>
            <person name="Ling H.Q."/>
            <person name="Zhao S."/>
            <person name="Liu D."/>
            <person name="Wang J."/>
            <person name="Sun H."/>
            <person name="Zhang C."/>
            <person name="Fan H."/>
            <person name="Li D."/>
            <person name="Dong L."/>
            <person name="Tao Y."/>
            <person name="Gao C."/>
            <person name="Wu H."/>
            <person name="Li Y."/>
            <person name="Cui Y."/>
            <person name="Guo X."/>
            <person name="Zheng S."/>
            <person name="Wang B."/>
            <person name="Yu K."/>
            <person name="Liang Q."/>
            <person name="Yang W."/>
            <person name="Lou X."/>
            <person name="Chen J."/>
            <person name="Feng M."/>
            <person name="Jian J."/>
            <person name="Zhang X."/>
            <person name="Luo G."/>
            <person name="Jiang Y."/>
            <person name="Liu J."/>
            <person name="Wang Z."/>
            <person name="Sha Y."/>
            <person name="Zhang B."/>
            <person name="Wu H."/>
            <person name="Tang D."/>
            <person name="Shen Q."/>
            <person name="Xue P."/>
            <person name="Zou S."/>
            <person name="Wang X."/>
            <person name="Liu X."/>
            <person name="Wang F."/>
            <person name="Yang Y."/>
            <person name="An X."/>
            <person name="Dong Z."/>
            <person name="Zhang K."/>
            <person name="Zhang X."/>
            <person name="Luo M.C."/>
            <person name="Dvorak J."/>
            <person name="Tong Y."/>
            <person name="Wang J."/>
            <person name="Yang H."/>
            <person name="Li Z."/>
            <person name="Wang D."/>
            <person name="Zhang A."/>
            <person name="Wang J."/>
        </authorList>
    </citation>
    <scope>NUCLEOTIDE SEQUENCE</scope>
</reference>
<dbReference type="EMBL" id="KD046902">
    <property type="protein sequence ID" value="EMS65195.1"/>
    <property type="molecule type" value="Genomic_DNA"/>
</dbReference>